<dbReference type="Proteomes" id="UP000276133">
    <property type="component" value="Unassembled WGS sequence"/>
</dbReference>
<accession>A0A3M7PYK0</accession>
<protein>
    <submittedName>
        <fullName evidence="1">Uncharacterized protein</fullName>
    </submittedName>
</protein>
<dbReference type="EMBL" id="REGN01008260">
    <property type="protein sequence ID" value="RNA04034.1"/>
    <property type="molecule type" value="Genomic_DNA"/>
</dbReference>
<gene>
    <name evidence="1" type="ORF">BpHYR1_017341</name>
</gene>
<sequence>MIPYSQNYLHHRLCHHSFLLKTPIFQIWSVNQVFYGTEWSLSEANCLQTKAKAFDTFIVLILTLSHGTYSLATFKSLKLKWSMWIIFTELSFFRVPVHLGHQNTRCKSSPNTLL</sequence>
<name>A0A3M7PYK0_BRAPC</name>
<evidence type="ECO:0000313" key="2">
    <source>
        <dbReference type="Proteomes" id="UP000276133"/>
    </source>
</evidence>
<organism evidence="1 2">
    <name type="scientific">Brachionus plicatilis</name>
    <name type="common">Marine rotifer</name>
    <name type="synonym">Brachionus muelleri</name>
    <dbReference type="NCBI Taxonomy" id="10195"/>
    <lineage>
        <taxon>Eukaryota</taxon>
        <taxon>Metazoa</taxon>
        <taxon>Spiralia</taxon>
        <taxon>Gnathifera</taxon>
        <taxon>Rotifera</taxon>
        <taxon>Eurotatoria</taxon>
        <taxon>Monogononta</taxon>
        <taxon>Pseudotrocha</taxon>
        <taxon>Ploima</taxon>
        <taxon>Brachionidae</taxon>
        <taxon>Brachionus</taxon>
    </lineage>
</organism>
<reference evidence="1 2" key="1">
    <citation type="journal article" date="2018" name="Sci. Rep.">
        <title>Genomic signatures of local adaptation to the degree of environmental predictability in rotifers.</title>
        <authorList>
            <person name="Franch-Gras L."/>
            <person name="Hahn C."/>
            <person name="Garcia-Roger E.M."/>
            <person name="Carmona M.J."/>
            <person name="Serra M."/>
            <person name="Gomez A."/>
        </authorList>
    </citation>
    <scope>NUCLEOTIDE SEQUENCE [LARGE SCALE GENOMIC DNA]</scope>
    <source>
        <strain evidence="1">HYR1</strain>
    </source>
</reference>
<proteinExistence type="predicted"/>
<dbReference type="AlphaFoldDB" id="A0A3M7PYK0"/>
<comment type="caution">
    <text evidence="1">The sequence shown here is derived from an EMBL/GenBank/DDBJ whole genome shotgun (WGS) entry which is preliminary data.</text>
</comment>
<evidence type="ECO:0000313" key="1">
    <source>
        <dbReference type="EMBL" id="RNA04034.1"/>
    </source>
</evidence>
<keyword evidence="2" id="KW-1185">Reference proteome</keyword>